<dbReference type="InterPro" id="IPR004447">
    <property type="entry name" value="Peptidase_S41A"/>
</dbReference>
<dbReference type="InterPro" id="IPR055210">
    <property type="entry name" value="CtpA/B_N"/>
</dbReference>
<evidence type="ECO:0000313" key="8">
    <source>
        <dbReference type="EMBL" id="TNJ37636.1"/>
    </source>
</evidence>
<dbReference type="SMART" id="SM00228">
    <property type="entry name" value="PDZ"/>
    <property type="match status" value="1"/>
</dbReference>
<dbReference type="InterPro" id="IPR036034">
    <property type="entry name" value="PDZ_sf"/>
</dbReference>
<reference evidence="8 9" key="1">
    <citation type="submission" date="2019-05" db="EMBL/GenBank/DDBJ databases">
        <title>Draft Whole-Genome sequence of the green sulfur bacterium Prosthecochloris vibrioformis DSM 260.</title>
        <authorList>
            <person name="Meyer T.E."/>
            <person name="Kyndt J.A."/>
        </authorList>
    </citation>
    <scope>NUCLEOTIDE SEQUENCE [LARGE SCALE GENOMIC DNA]</scope>
    <source>
        <strain evidence="8 9">DSM 260</strain>
    </source>
</reference>
<dbReference type="PANTHER" id="PTHR32060">
    <property type="entry name" value="TAIL-SPECIFIC PROTEASE"/>
    <property type="match status" value="1"/>
</dbReference>
<keyword evidence="6" id="KW-0732">Signal</keyword>
<evidence type="ECO:0000259" key="7">
    <source>
        <dbReference type="PROSITE" id="PS50106"/>
    </source>
</evidence>
<comment type="similarity">
    <text evidence="1 5">Belongs to the peptidase S41A family.</text>
</comment>
<gene>
    <name evidence="8" type="ORF">FGF68_00165</name>
</gene>
<sequence length="553" mass="61174">MRRLLTTLVLPVAMSLSSARASASDARAEEFFGTVRSIELLGKVYNEVTDSYVDSIDTSEFVFAGIEGMLESLDPYTVFLDKEESLELGEITSGQYGGIGVVIASMNGGVYIVSVFEGFAAHKAGLEVGDRLAQINGRKLESDSLDMVKGLLKGAPGSVVRLEVSRRGQPRNLKFRLEREEVMVNSVRSSTLAGSTGYIELGTFGSRTREELRQAILQLSASSEGSMNGLVLDLRDNPGGLLDVAVDVAGLFVEKGSHIVTIKGRERGSANRYLTTSDPLLEEMPVVVLINSKSASASEIVAGALQELDRAVVIGERSFGKGLVQSIVPLPYDCKIKLTSARYYTPSGRLIHRYKAPMEDERRAALGISRSDSLKVYYTRNKRKVYGGGGILPDIMISGRQPGRYESELLREGLLFRFARQYRADHTESPSLPLDYEQLLGEFRHFLEKEDYRYRSEASWRLDDVRESLEREAERPSGLDSIMTHLDEAILQLARKEVERESEDISRSLAVEILRHYSEPLSAKVALNSDPVVSRARELLASPEEYRAVLSSP</sequence>
<dbReference type="NCBIfam" id="TIGR00225">
    <property type="entry name" value="prc"/>
    <property type="match status" value="1"/>
</dbReference>
<feature type="signal peptide" evidence="6">
    <location>
        <begin position="1"/>
        <end position="23"/>
    </location>
</feature>
<keyword evidence="9" id="KW-1185">Reference proteome</keyword>
<dbReference type="InterPro" id="IPR001478">
    <property type="entry name" value="PDZ"/>
</dbReference>
<dbReference type="Pfam" id="PF03572">
    <property type="entry name" value="Peptidase_S41"/>
    <property type="match status" value="1"/>
</dbReference>
<dbReference type="AlphaFoldDB" id="A0A5C4S2D5"/>
<dbReference type="Proteomes" id="UP000309544">
    <property type="component" value="Unassembled WGS sequence"/>
</dbReference>
<keyword evidence="3 5" id="KW-0378">Hydrolase</keyword>
<keyword evidence="2 5" id="KW-0645">Protease</keyword>
<dbReference type="SUPFAM" id="SSF52096">
    <property type="entry name" value="ClpP/crotonase"/>
    <property type="match status" value="1"/>
</dbReference>
<name>A0A5C4S2D5_PROVB</name>
<dbReference type="RefSeq" id="WP_139625977.1">
    <property type="nucleotide sequence ID" value="NZ_VDCI01000001.1"/>
</dbReference>
<dbReference type="GO" id="GO:0008236">
    <property type="term" value="F:serine-type peptidase activity"/>
    <property type="evidence" value="ECO:0007669"/>
    <property type="project" value="UniProtKB-KW"/>
</dbReference>
<proteinExistence type="inferred from homology"/>
<evidence type="ECO:0000256" key="5">
    <source>
        <dbReference type="RuleBase" id="RU004404"/>
    </source>
</evidence>
<evidence type="ECO:0000256" key="6">
    <source>
        <dbReference type="SAM" id="SignalP"/>
    </source>
</evidence>
<dbReference type="CDD" id="cd07560">
    <property type="entry name" value="Peptidase_S41_CPP"/>
    <property type="match status" value="1"/>
</dbReference>
<evidence type="ECO:0000256" key="4">
    <source>
        <dbReference type="ARBA" id="ARBA00022825"/>
    </source>
</evidence>
<dbReference type="SUPFAM" id="SSF50156">
    <property type="entry name" value="PDZ domain-like"/>
    <property type="match status" value="1"/>
</dbReference>
<dbReference type="Pfam" id="PF22694">
    <property type="entry name" value="CtpB_N-like"/>
    <property type="match status" value="1"/>
</dbReference>
<dbReference type="PANTHER" id="PTHR32060:SF22">
    <property type="entry name" value="CARBOXYL-TERMINAL-PROCESSING PEPTIDASE 3, CHLOROPLASTIC"/>
    <property type="match status" value="1"/>
</dbReference>
<dbReference type="EMBL" id="VDCI01000001">
    <property type="protein sequence ID" value="TNJ37636.1"/>
    <property type="molecule type" value="Genomic_DNA"/>
</dbReference>
<dbReference type="PROSITE" id="PS50106">
    <property type="entry name" value="PDZ"/>
    <property type="match status" value="1"/>
</dbReference>
<feature type="chain" id="PRO_5022749969" evidence="6">
    <location>
        <begin position="24"/>
        <end position="553"/>
    </location>
</feature>
<organism evidence="8 9">
    <name type="scientific">Prosthecochloris vibrioformis</name>
    <name type="common">Chlorobium vibrioforme</name>
    <dbReference type="NCBI Taxonomy" id="1098"/>
    <lineage>
        <taxon>Bacteria</taxon>
        <taxon>Pseudomonadati</taxon>
        <taxon>Chlorobiota</taxon>
        <taxon>Chlorobiia</taxon>
        <taxon>Chlorobiales</taxon>
        <taxon>Chlorobiaceae</taxon>
        <taxon>Prosthecochloris</taxon>
    </lineage>
</organism>
<keyword evidence="4 5" id="KW-0720">Serine protease</keyword>
<evidence type="ECO:0000256" key="3">
    <source>
        <dbReference type="ARBA" id="ARBA00022801"/>
    </source>
</evidence>
<evidence type="ECO:0000313" key="9">
    <source>
        <dbReference type="Proteomes" id="UP000309544"/>
    </source>
</evidence>
<dbReference type="Gene3D" id="3.90.226.10">
    <property type="entry name" value="2-enoyl-CoA Hydratase, Chain A, domain 1"/>
    <property type="match status" value="1"/>
</dbReference>
<evidence type="ECO:0000256" key="2">
    <source>
        <dbReference type="ARBA" id="ARBA00022670"/>
    </source>
</evidence>
<dbReference type="InterPro" id="IPR029045">
    <property type="entry name" value="ClpP/crotonase-like_dom_sf"/>
</dbReference>
<dbReference type="Gene3D" id="3.30.750.44">
    <property type="match status" value="1"/>
</dbReference>
<dbReference type="Pfam" id="PF00595">
    <property type="entry name" value="PDZ"/>
    <property type="match status" value="1"/>
</dbReference>
<comment type="caution">
    <text evidence="8">The sequence shown here is derived from an EMBL/GenBank/DDBJ whole genome shotgun (WGS) entry which is preliminary data.</text>
</comment>
<dbReference type="Gene3D" id="2.30.42.10">
    <property type="match status" value="1"/>
</dbReference>
<feature type="domain" description="PDZ" evidence="7">
    <location>
        <begin position="85"/>
        <end position="159"/>
    </location>
</feature>
<evidence type="ECO:0000256" key="1">
    <source>
        <dbReference type="ARBA" id="ARBA00009179"/>
    </source>
</evidence>
<dbReference type="GO" id="GO:0006508">
    <property type="term" value="P:proteolysis"/>
    <property type="evidence" value="ECO:0007669"/>
    <property type="project" value="UniProtKB-KW"/>
</dbReference>
<accession>A0A5C4S2D5</accession>
<dbReference type="GO" id="GO:0004175">
    <property type="term" value="F:endopeptidase activity"/>
    <property type="evidence" value="ECO:0007669"/>
    <property type="project" value="TreeGrafter"/>
</dbReference>
<dbReference type="SMART" id="SM00245">
    <property type="entry name" value="TSPc"/>
    <property type="match status" value="1"/>
</dbReference>
<dbReference type="InterPro" id="IPR005151">
    <property type="entry name" value="Tail-specific_protease"/>
</dbReference>
<protein>
    <submittedName>
        <fullName evidence="8">S41 family peptidase</fullName>
    </submittedName>
</protein>
<dbReference type="CDD" id="cd06782">
    <property type="entry name" value="cpPDZ_CPP-like"/>
    <property type="match status" value="1"/>
</dbReference>